<dbReference type="PANTHER" id="PTHR31111">
    <property type="entry name" value="BNAA05G37150D PROTEIN-RELATED"/>
    <property type="match status" value="1"/>
</dbReference>
<dbReference type="AlphaFoldDB" id="A0ABC8KIB4"/>
<sequence>MCVEAMVILNRTSKFYQLIHVFTVAESSGHHLISYEITNSDWTHPRSDSIHGLILTPVFKIWNPTLRRFLALPHPPGKCSWSRNRSDNFDLGYDPLEGKHKVLFMSKVKDTDQPLVLTLGGQESWRAIPKGRCPMHHPIGGEYGQCFNGILYYIALLLGDDEYSIMSFDVKSECFNSINYPEGRSRSSSHMILYEGRLALVSYEDPCDDVELYILQDAHGHKWTRQRFVVHLPYQSLQMDFIRFVGATDAGEFIFAPYGYHEAFYITYFDPKRNTTRKVLFERILDEFTRPYGLDCNDLFNVEVHPNHIESLSSL</sequence>
<gene>
    <name evidence="2" type="ORF">ERUC_LOCUS21236</name>
</gene>
<dbReference type="EMBL" id="CAKOAT010208487">
    <property type="protein sequence ID" value="CAH8355481.1"/>
    <property type="molecule type" value="Genomic_DNA"/>
</dbReference>
<keyword evidence="3" id="KW-1185">Reference proteome</keyword>
<accession>A0ABC8KIB4</accession>
<protein>
    <recommendedName>
        <fullName evidence="1">F-box associated beta-propeller type 3 domain-containing protein</fullName>
    </recommendedName>
</protein>
<organism evidence="2 3">
    <name type="scientific">Eruca vesicaria subsp. sativa</name>
    <name type="common">Garden rocket</name>
    <name type="synonym">Eruca sativa</name>
    <dbReference type="NCBI Taxonomy" id="29727"/>
    <lineage>
        <taxon>Eukaryota</taxon>
        <taxon>Viridiplantae</taxon>
        <taxon>Streptophyta</taxon>
        <taxon>Embryophyta</taxon>
        <taxon>Tracheophyta</taxon>
        <taxon>Spermatophyta</taxon>
        <taxon>Magnoliopsida</taxon>
        <taxon>eudicotyledons</taxon>
        <taxon>Gunneridae</taxon>
        <taxon>Pentapetalae</taxon>
        <taxon>rosids</taxon>
        <taxon>malvids</taxon>
        <taxon>Brassicales</taxon>
        <taxon>Brassicaceae</taxon>
        <taxon>Brassiceae</taxon>
        <taxon>Eruca</taxon>
    </lineage>
</organism>
<feature type="domain" description="F-box associated beta-propeller type 3" evidence="1">
    <location>
        <begin position="33"/>
        <end position="302"/>
    </location>
</feature>
<dbReference type="Pfam" id="PF08268">
    <property type="entry name" value="FBA_3"/>
    <property type="match status" value="1"/>
</dbReference>
<name>A0ABC8KIB4_ERUVS</name>
<dbReference type="InterPro" id="IPR017451">
    <property type="entry name" value="F-box-assoc_interact_dom"/>
</dbReference>
<reference evidence="2 3" key="1">
    <citation type="submission" date="2022-03" db="EMBL/GenBank/DDBJ databases">
        <authorList>
            <person name="Macdonald S."/>
            <person name="Ahmed S."/>
            <person name="Newling K."/>
        </authorList>
    </citation>
    <scope>NUCLEOTIDE SEQUENCE [LARGE SCALE GENOMIC DNA]</scope>
</reference>
<comment type="caution">
    <text evidence="2">The sequence shown here is derived from an EMBL/GenBank/DDBJ whole genome shotgun (WGS) entry which is preliminary data.</text>
</comment>
<dbReference type="Proteomes" id="UP001642260">
    <property type="component" value="Unassembled WGS sequence"/>
</dbReference>
<evidence type="ECO:0000259" key="1">
    <source>
        <dbReference type="Pfam" id="PF08268"/>
    </source>
</evidence>
<dbReference type="NCBIfam" id="TIGR01640">
    <property type="entry name" value="F_box_assoc_1"/>
    <property type="match status" value="1"/>
</dbReference>
<evidence type="ECO:0000313" key="2">
    <source>
        <dbReference type="EMBL" id="CAH8355481.1"/>
    </source>
</evidence>
<proteinExistence type="predicted"/>
<evidence type="ECO:0000313" key="3">
    <source>
        <dbReference type="Proteomes" id="UP001642260"/>
    </source>
</evidence>
<dbReference type="PANTHER" id="PTHR31111:SF85">
    <property type="entry name" value="F-BOX DOMAIN-CONTAINING PROTEIN"/>
    <property type="match status" value="1"/>
</dbReference>
<dbReference type="InterPro" id="IPR013187">
    <property type="entry name" value="F-box-assoc_dom_typ3"/>
</dbReference>